<dbReference type="GeneID" id="39867817"/>
<feature type="region of interest" description="Disordered" evidence="1">
    <location>
        <begin position="1"/>
        <end position="71"/>
    </location>
</feature>
<name>A0A1D3JML8_PLAMA</name>
<gene>
    <name evidence="2" type="primary">PmUG01_07025300</name>
    <name evidence="2" type="ORF">PMUG01_07025300</name>
</gene>
<feature type="compositionally biased region" description="Basic and acidic residues" evidence="1">
    <location>
        <begin position="7"/>
        <end position="24"/>
    </location>
</feature>
<proteinExistence type="predicted"/>
<keyword evidence="3" id="KW-1185">Reference proteome</keyword>
<evidence type="ECO:0000256" key="1">
    <source>
        <dbReference type="SAM" id="MobiDB-lite"/>
    </source>
</evidence>
<dbReference type="Proteomes" id="UP000219813">
    <property type="component" value="Chromosome 7"/>
</dbReference>
<dbReference type="AlphaFoldDB" id="A0A1D3JML8"/>
<evidence type="ECO:0000313" key="2">
    <source>
        <dbReference type="EMBL" id="SBT87792.1"/>
    </source>
</evidence>
<dbReference type="OMA" id="NEPKICE"/>
<dbReference type="EMBL" id="LT594628">
    <property type="protein sequence ID" value="SBT87792.1"/>
    <property type="molecule type" value="Genomic_DNA"/>
</dbReference>
<reference evidence="2 3" key="1">
    <citation type="submission" date="2016-06" db="EMBL/GenBank/DDBJ databases">
        <authorList>
            <consortium name="Pathogen Informatics"/>
        </authorList>
    </citation>
    <scope>NUCLEOTIDE SEQUENCE [LARGE SCALE GENOMIC DNA]</scope>
</reference>
<dbReference type="RefSeq" id="XP_028860724.1">
    <property type="nucleotide sequence ID" value="XM_029003990.1"/>
</dbReference>
<dbReference type="KEGG" id="pmal:PMUG01_07025300"/>
<evidence type="ECO:0000313" key="3">
    <source>
        <dbReference type="Proteomes" id="UP000219813"/>
    </source>
</evidence>
<accession>A0A1D3JML8</accession>
<dbReference type="VEuPathDB" id="PlasmoDB:PmUG01_07025300"/>
<protein>
    <submittedName>
        <fullName evidence="2">Uncharacterized protein</fullName>
    </submittedName>
</protein>
<organism evidence="2 3">
    <name type="scientific">Plasmodium malariae</name>
    <dbReference type="NCBI Taxonomy" id="5858"/>
    <lineage>
        <taxon>Eukaryota</taxon>
        <taxon>Sar</taxon>
        <taxon>Alveolata</taxon>
        <taxon>Apicomplexa</taxon>
        <taxon>Aconoidasida</taxon>
        <taxon>Haemosporida</taxon>
        <taxon>Plasmodiidae</taxon>
        <taxon>Plasmodium</taxon>
        <taxon>Plasmodium (Plasmodium)</taxon>
    </lineage>
</organism>
<sequence length="71" mass="7993">MGCKQSKVSEPKIPDKCDIEKQKSNQEGTHVFNKGKSIISHKDKRNNLEVKPPPVKAVPKVTPKAFPKREN</sequence>